<proteinExistence type="predicted"/>
<organism evidence="2 3">
    <name type="scientific">Rangifer tarandus platyrhynchus</name>
    <name type="common">Svalbard reindeer</name>
    <dbReference type="NCBI Taxonomy" id="3082113"/>
    <lineage>
        <taxon>Eukaryota</taxon>
        <taxon>Metazoa</taxon>
        <taxon>Chordata</taxon>
        <taxon>Craniata</taxon>
        <taxon>Vertebrata</taxon>
        <taxon>Euteleostomi</taxon>
        <taxon>Mammalia</taxon>
        <taxon>Eutheria</taxon>
        <taxon>Laurasiatheria</taxon>
        <taxon>Artiodactyla</taxon>
        <taxon>Ruminantia</taxon>
        <taxon>Pecora</taxon>
        <taxon>Cervidae</taxon>
        <taxon>Odocoileinae</taxon>
        <taxon>Rangifer</taxon>
    </lineage>
</organism>
<dbReference type="Proteomes" id="UP001176941">
    <property type="component" value="Chromosome 21"/>
</dbReference>
<reference evidence="2" key="1">
    <citation type="submission" date="2023-04" db="EMBL/GenBank/DDBJ databases">
        <authorList>
            <consortium name="ELIXIR-Norway"/>
        </authorList>
    </citation>
    <scope>NUCLEOTIDE SEQUENCE [LARGE SCALE GENOMIC DNA]</scope>
</reference>
<feature type="region of interest" description="Disordered" evidence="1">
    <location>
        <begin position="73"/>
        <end position="95"/>
    </location>
</feature>
<evidence type="ECO:0000313" key="2">
    <source>
        <dbReference type="EMBL" id="CAI9163230.1"/>
    </source>
</evidence>
<evidence type="ECO:0000256" key="1">
    <source>
        <dbReference type="SAM" id="MobiDB-lite"/>
    </source>
</evidence>
<gene>
    <name evidence="2" type="ORF">MRATA1EN1_LOCUS12192</name>
</gene>
<keyword evidence="3" id="KW-1185">Reference proteome</keyword>
<dbReference type="EMBL" id="OX459957">
    <property type="protein sequence ID" value="CAI9163230.1"/>
    <property type="molecule type" value="Genomic_DNA"/>
</dbReference>
<protein>
    <submittedName>
        <fullName evidence="2">Uncharacterized protein</fullName>
    </submittedName>
</protein>
<evidence type="ECO:0000313" key="3">
    <source>
        <dbReference type="Proteomes" id="UP001176941"/>
    </source>
</evidence>
<accession>A0ABN8YNS6</accession>
<sequence length="108" mass="11297">MGLFGAGAAVCSSTSFYRRPFRLGGKYECLFSRGLRPALLEETGALKGKKSAWTPPPPTVPAAALCPHTIPSRAPGRSDAGESVAEGLWPGTGGLRRAHKDAALAFDE</sequence>
<name>A0ABN8YNS6_RANTA</name>